<reference evidence="10 11" key="1">
    <citation type="submission" date="2010-12" db="EMBL/GenBank/DDBJ databases">
        <title>Whole genome sequence of Anaerolinea thermophila UNI-1.</title>
        <authorList>
            <person name="Narita-Yamada S."/>
            <person name="Kishi E."/>
            <person name="Watanabe Y."/>
            <person name="Takasaki K."/>
            <person name="Ankai A."/>
            <person name="Oguchi A."/>
            <person name="Fukui S."/>
            <person name="Takahashi M."/>
            <person name="Yashiro I."/>
            <person name="Hosoyama A."/>
            <person name="Sekiguchi Y."/>
            <person name="Hanada S."/>
            <person name="Fujita N."/>
        </authorList>
    </citation>
    <scope>NUCLEOTIDE SEQUENCE [LARGE SCALE GENOMIC DNA]</scope>
    <source>
        <strain evidence="11">DSM 14523 / JCM 11388 / NBRC 100420 / UNI-1</strain>
    </source>
</reference>
<dbReference type="Pfam" id="PF02518">
    <property type="entry name" value="HATPase_c"/>
    <property type="match status" value="1"/>
</dbReference>
<evidence type="ECO:0000256" key="8">
    <source>
        <dbReference type="SAM" id="Phobius"/>
    </source>
</evidence>
<dbReference type="GO" id="GO:0000155">
    <property type="term" value="F:phosphorelay sensor kinase activity"/>
    <property type="evidence" value="ECO:0007669"/>
    <property type="project" value="InterPro"/>
</dbReference>
<sequence length="519" mass="58389">MRRSLSLLIETLAVYLLFTLALGFFLLLALNSTSVPISYLLFGGGVLFSLLIYPLVGKTRKFIRNRLWKAKRNYTSLLSNYSRTIASLSDLETLFSHLSDLLHQTFDIQDIWLLTATDKGEHFEFQNNLNPLSSPLLISKHSQVLLYLQENKTPLLQYVLDFGETFADISEEEKNAIRSLKGDVLVPILFQDEWLGLLIIGSKTSGDRFFEEEILFLQAIADQTAVALKNTILYEDLLKRNRENERLNIELTMANKELARLDKAKTDFINIASHELRTPLTQILGFNDFLGEMLQSGNLPQSSLERMVAGIKKAAKRLEEIVSIMLDISKLETQIFEIHPSPVKPATIIRAAAEKWRPALDERHLTLHITDLNDLPMVQADSQRMVQVFSELIQNAIKSTPDHRDIFITGKTIEDTGSGKIFVQITVSDTGIGISPEDIEKIFEKFYRIGDVLLHSTGDTKFKGAGPGLGLTIARGIVEAHQGRIWAESPGRDEKSLPGSKFHVLLPAFQTAEVNAEEK</sequence>
<evidence type="ECO:0000256" key="5">
    <source>
        <dbReference type="ARBA" id="ARBA00022777"/>
    </source>
</evidence>
<keyword evidence="4" id="KW-0808">Transferase</keyword>
<dbReference type="STRING" id="926569.ANT_15670"/>
<dbReference type="CDD" id="cd00075">
    <property type="entry name" value="HATPase"/>
    <property type="match status" value="1"/>
</dbReference>
<dbReference type="Pfam" id="PF00512">
    <property type="entry name" value="HisKA"/>
    <property type="match status" value="1"/>
</dbReference>
<dbReference type="InterPro" id="IPR003594">
    <property type="entry name" value="HATPase_dom"/>
</dbReference>
<dbReference type="PRINTS" id="PR00344">
    <property type="entry name" value="BCTRLSENSOR"/>
</dbReference>
<dbReference type="Proteomes" id="UP000008922">
    <property type="component" value="Chromosome"/>
</dbReference>
<dbReference type="InterPro" id="IPR003018">
    <property type="entry name" value="GAF"/>
</dbReference>
<keyword evidence="8" id="KW-0472">Membrane</keyword>
<keyword evidence="5 10" id="KW-0418">Kinase</keyword>
<accession>E8N581</accession>
<dbReference type="SMART" id="SM00387">
    <property type="entry name" value="HATPase_c"/>
    <property type="match status" value="1"/>
</dbReference>
<evidence type="ECO:0000256" key="3">
    <source>
        <dbReference type="ARBA" id="ARBA00022553"/>
    </source>
</evidence>
<feature type="domain" description="Histidine kinase" evidence="9">
    <location>
        <begin position="271"/>
        <end position="510"/>
    </location>
</feature>
<keyword evidence="6" id="KW-0902">Two-component regulatory system</keyword>
<evidence type="ECO:0000256" key="2">
    <source>
        <dbReference type="ARBA" id="ARBA00012438"/>
    </source>
</evidence>
<keyword evidence="8" id="KW-0812">Transmembrane</keyword>
<dbReference type="Gene3D" id="3.30.450.40">
    <property type="match status" value="1"/>
</dbReference>
<feature type="coiled-coil region" evidence="7">
    <location>
        <begin position="237"/>
        <end position="264"/>
    </location>
</feature>
<gene>
    <name evidence="10" type="ordered locus">ANT_15670</name>
</gene>
<dbReference type="AlphaFoldDB" id="E8N581"/>
<dbReference type="KEGG" id="atm:ANT_15670"/>
<evidence type="ECO:0000259" key="9">
    <source>
        <dbReference type="PROSITE" id="PS50109"/>
    </source>
</evidence>
<comment type="catalytic activity">
    <reaction evidence="1">
        <text>ATP + protein L-histidine = ADP + protein N-phospho-L-histidine.</text>
        <dbReference type="EC" id="2.7.13.3"/>
    </reaction>
</comment>
<dbReference type="Pfam" id="PF01590">
    <property type="entry name" value="GAF"/>
    <property type="match status" value="1"/>
</dbReference>
<dbReference type="SMART" id="SM00065">
    <property type="entry name" value="GAF"/>
    <property type="match status" value="1"/>
</dbReference>
<evidence type="ECO:0000256" key="4">
    <source>
        <dbReference type="ARBA" id="ARBA00022679"/>
    </source>
</evidence>
<dbReference type="EMBL" id="AP012029">
    <property type="protein sequence ID" value="BAJ63595.1"/>
    <property type="molecule type" value="Genomic_DNA"/>
</dbReference>
<feature type="transmembrane region" description="Helical" evidence="8">
    <location>
        <begin position="12"/>
        <end position="30"/>
    </location>
</feature>
<evidence type="ECO:0000256" key="7">
    <source>
        <dbReference type="SAM" id="Coils"/>
    </source>
</evidence>
<dbReference type="SUPFAM" id="SSF47384">
    <property type="entry name" value="Homodimeric domain of signal transducing histidine kinase"/>
    <property type="match status" value="1"/>
</dbReference>
<dbReference type="SMART" id="SM00388">
    <property type="entry name" value="HisKA"/>
    <property type="match status" value="1"/>
</dbReference>
<organism evidence="10 11">
    <name type="scientific">Anaerolinea thermophila (strain DSM 14523 / JCM 11388 / NBRC 100420 / UNI-1)</name>
    <dbReference type="NCBI Taxonomy" id="926569"/>
    <lineage>
        <taxon>Bacteria</taxon>
        <taxon>Bacillati</taxon>
        <taxon>Chloroflexota</taxon>
        <taxon>Anaerolineae</taxon>
        <taxon>Anaerolineales</taxon>
        <taxon>Anaerolineaceae</taxon>
        <taxon>Anaerolinea</taxon>
    </lineage>
</organism>
<protein>
    <recommendedName>
        <fullName evidence="2">histidine kinase</fullName>
        <ecNumber evidence="2">2.7.13.3</ecNumber>
    </recommendedName>
</protein>
<evidence type="ECO:0000256" key="6">
    <source>
        <dbReference type="ARBA" id="ARBA00023012"/>
    </source>
</evidence>
<dbReference type="InterPro" id="IPR003661">
    <property type="entry name" value="HisK_dim/P_dom"/>
</dbReference>
<dbReference type="SUPFAM" id="SSF55874">
    <property type="entry name" value="ATPase domain of HSP90 chaperone/DNA topoisomerase II/histidine kinase"/>
    <property type="match status" value="1"/>
</dbReference>
<dbReference type="PANTHER" id="PTHR43711">
    <property type="entry name" value="TWO-COMPONENT HISTIDINE KINASE"/>
    <property type="match status" value="1"/>
</dbReference>
<keyword evidence="8" id="KW-1133">Transmembrane helix</keyword>
<dbReference type="InterPro" id="IPR036097">
    <property type="entry name" value="HisK_dim/P_sf"/>
</dbReference>
<dbReference type="InterPro" id="IPR004358">
    <property type="entry name" value="Sig_transdc_His_kin-like_C"/>
</dbReference>
<dbReference type="InterPro" id="IPR050736">
    <property type="entry name" value="Sensor_HK_Regulatory"/>
</dbReference>
<evidence type="ECO:0000313" key="10">
    <source>
        <dbReference type="EMBL" id="BAJ63595.1"/>
    </source>
</evidence>
<evidence type="ECO:0000313" key="11">
    <source>
        <dbReference type="Proteomes" id="UP000008922"/>
    </source>
</evidence>
<dbReference type="EC" id="2.7.13.3" evidence="2"/>
<dbReference type="Gene3D" id="1.10.287.130">
    <property type="match status" value="1"/>
</dbReference>
<name>E8N581_ANATU</name>
<proteinExistence type="predicted"/>
<dbReference type="eggNOG" id="COG2205">
    <property type="taxonomic scope" value="Bacteria"/>
</dbReference>
<keyword evidence="3" id="KW-0597">Phosphoprotein</keyword>
<evidence type="ECO:0000256" key="1">
    <source>
        <dbReference type="ARBA" id="ARBA00000085"/>
    </source>
</evidence>
<dbReference type="HOGENOM" id="CLU_524456_0_0_0"/>
<dbReference type="InterPro" id="IPR029016">
    <property type="entry name" value="GAF-like_dom_sf"/>
</dbReference>
<dbReference type="CDD" id="cd00082">
    <property type="entry name" value="HisKA"/>
    <property type="match status" value="1"/>
</dbReference>
<dbReference type="PROSITE" id="PS50109">
    <property type="entry name" value="HIS_KIN"/>
    <property type="match status" value="1"/>
</dbReference>
<dbReference type="SUPFAM" id="SSF55781">
    <property type="entry name" value="GAF domain-like"/>
    <property type="match status" value="1"/>
</dbReference>
<feature type="transmembrane region" description="Helical" evidence="8">
    <location>
        <begin position="36"/>
        <end position="56"/>
    </location>
</feature>
<dbReference type="InterPro" id="IPR005467">
    <property type="entry name" value="His_kinase_dom"/>
</dbReference>
<dbReference type="InterPro" id="IPR036890">
    <property type="entry name" value="HATPase_C_sf"/>
</dbReference>
<dbReference type="Gene3D" id="3.30.565.10">
    <property type="entry name" value="Histidine kinase-like ATPase, C-terminal domain"/>
    <property type="match status" value="1"/>
</dbReference>
<keyword evidence="7" id="KW-0175">Coiled coil</keyword>
<keyword evidence="11" id="KW-1185">Reference proteome</keyword>
<dbReference type="InParanoid" id="E8N581"/>
<dbReference type="PANTHER" id="PTHR43711:SF31">
    <property type="entry name" value="HISTIDINE KINASE"/>
    <property type="match status" value="1"/>
</dbReference>